<evidence type="ECO:0000313" key="4">
    <source>
        <dbReference type="Proteomes" id="UP000005940"/>
    </source>
</evidence>
<dbReference type="EMBL" id="CP029159">
    <property type="protein sequence ID" value="QKM69383.1"/>
    <property type="molecule type" value="Genomic_DNA"/>
</dbReference>
<sequence length="327" mass="34308">MSRNRNHSAPDPARDPRITTAESADGTALHIEIHGPGDAPALVLSHGWTCSTRFWDAQIRALSADFRVVVYDQRGHGRTPMGRVSTGVLADDLEAVLRTVLAPGEQAVVAGHSMGAMTIVAAAGRPALIEHAAALLLCSTAASHLVEECTVLPGRRGGPRTRATRAVLRSPLPLGPVTPLGLPVLRRVALSPAATRAQVAACARIVHACPRIPRAAWAQVLETLDLTESVRVLDLPAVVLVGSADRLTPPVHSHRLAANLPDCRGLVVLDGAGHMTPVERPDDVTAQLRSLVAQFLGPGHPESPAPAATLRREEAPVGDAGEKESTA</sequence>
<dbReference type="SUPFAM" id="SSF53474">
    <property type="entry name" value="alpha/beta-Hydrolases"/>
    <property type="match status" value="1"/>
</dbReference>
<accession>A0A7G3UG44</accession>
<feature type="region of interest" description="Disordered" evidence="1">
    <location>
        <begin position="297"/>
        <end position="327"/>
    </location>
</feature>
<feature type="compositionally biased region" description="Basic and acidic residues" evidence="1">
    <location>
        <begin position="310"/>
        <end position="327"/>
    </location>
</feature>
<name>A0A7G3UG44_STRT9</name>
<feature type="domain" description="AB hydrolase-1" evidence="2">
    <location>
        <begin position="42"/>
        <end position="285"/>
    </location>
</feature>
<evidence type="ECO:0000259" key="2">
    <source>
        <dbReference type="Pfam" id="PF12697"/>
    </source>
</evidence>
<dbReference type="Pfam" id="PF12697">
    <property type="entry name" value="Abhydrolase_6"/>
    <property type="match status" value="1"/>
</dbReference>
<keyword evidence="3" id="KW-0378">Hydrolase</keyword>
<dbReference type="PANTHER" id="PTHR43433">
    <property type="entry name" value="HYDROLASE, ALPHA/BETA FOLD FAMILY PROTEIN"/>
    <property type="match status" value="1"/>
</dbReference>
<dbReference type="Gene3D" id="3.40.50.1820">
    <property type="entry name" value="alpha/beta hydrolase"/>
    <property type="match status" value="1"/>
</dbReference>
<evidence type="ECO:0000313" key="3">
    <source>
        <dbReference type="EMBL" id="QKM69383.1"/>
    </source>
</evidence>
<evidence type="ECO:0000256" key="1">
    <source>
        <dbReference type="SAM" id="MobiDB-lite"/>
    </source>
</evidence>
<organism evidence="3 4">
    <name type="scientific">Streptomyces tsukubensis (strain DSM 42081 / NBRC 108919 / NRRL 18488 / 9993)</name>
    <dbReference type="NCBI Taxonomy" id="1114943"/>
    <lineage>
        <taxon>Bacteria</taxon>
        <taxon>Bacillati</taxon>
        <taxon>Actinomycetota</taxon>
        <taxon>Actinomycetes</taxon>
        <taxon>Kitasatosporales</taxon>
        <taxon>Streptomycetaceae</taxon>
        <taxon>Streptomyces</taxon>
    </lineage>
</organism>
<dbReference type="InterPro" id="IPR029058">
    <property type="entry name" value="AB_hydrolase_fold"/>
</dbReference>
<dbReference type="AlphaFoldDB" id="A0A7G3UG44"/>
<proteinExistence type="predicted"/>
<dbReference type="InterPro" id="IPR000073">
    <property type="entry name" value="AB_hydrolase_1"/>
</dbReference>
<dbReference type="PANTHER" id="PTHR43433:SF5">
    <property type="entry name" value="AB HYDROLASE-1 DOMAIN-CONTAINING PROTEIN"/>
    <property type="match status" value="1"/>
</dbReference>
<protein>
    <submittedName>
        <fullName evidence="3">Alpha/beta hydrolase</fullName>
    </submittedName>
</protein>
<gene>
    <name evidence="3" type="ORF">STSU_021645</name>
</gene>
<keyword evidence="4" id="KW-1185">Reference proteome</keyword>
<dbReference type="InterPro" id="IPR050471">
    <property type="entry name" value="AB_hydrolase"/>
</dbReference>
<reference evidence="3 4" key="1">
    <citation type="journal article" date="2012" name="J. Bacteriol.">
        <title>Draft genome of Streptomyces tsukubaensis NRRL 18488, the producer of the clinically important immunosuppressant tacrolimus (FK506).</title>
        <authorList>
            <person name="Barreiro C."/>
            <person name="Prieto C."/>
            <person name="Sola-Landa A."/>
            <person name="Solera E."/>
            <person name="Martinez-Castro M."/>
            <person name="Perez-Redondo R."/>
            <person name="Garcia-Estrada C."/>
            <person name="Aparicio J.F."/>
            <person name="Fernandez-Martinez L.T."/>
            <person name="Santos-Aberturas J."/>
            <person name="Salehi-Najafabadi Z."/>
            <person name="Rodriguez-Garcia A."/>
            <person name="Tauch A."/>
            <person name="Martin J.F."/>
        </authorList>
    </citation>
    <scope>NUCLEOTIDE SEQUENCE [LARGE SCALE GENOMIC DNA]</scope>
    <source>
        <strain evidence="4">DSM 42081 / NBRC 108919 / NRRL 18488 / 9993</strain>
    </source>
</reference>
<dbReference type="RefSeq" id="WP_130585064.1">
    <property type="nucleotide sequence ID" value="NZ_CP029159.1"/>
</dbReference>
<dbReference type="GO" id="GO:0016787">
    <property type="term" value="F:hydrolase activity"/>
    <property type="evidence" value="ECO:0007669"/>
    <property type="project" value="UniProtKB-KW"/>
</dbReference>
<dbReference type="Proteomes" id="UP000005940">
    <property type="component" value="Chromosome"/>
</dbReference>